<reference evidence="5 6" key="1">
    <citation type="submission" date="2007-08" db="EMBL/GenBank/DDBJ databases">
        <title>Complete sequence of Thermotoga lettingae TMO.</title>
        <authorList>
            <consortium name="US DOE Joint Genome Institute"/>
            <person name="Copeland A."/>
            <person name="Lucas S."/>
            <person name="Lapidus A."/>
            <person name="Barry K."/>
            <person name="Glavina del Rio T."/>
            <person name="Dalin E."/>
            <person name="Tice H."/>
            <person name="Pitluck S."/>
            <person name="Foster B."/>
            <person name="Bruce D."/>
            <person name="Schmutz J."/>
            <person name="Larimer F."/>
            <person name="Land M."/>
            <person name="Hauser L."/>
            <person name="Kyrpides N."/>
            <person name="Mikhailova N."/>
            <person name="Nelson K."/>
            <person name="Gogarten J.P."/>
            <person name="Noll K."/>
            <person name="Richardson P."/>
        </authorList>
    </citation>
    <scope>NUCLEOTIDE SEQUENCE [LARGE SCALE GENOMIC DNA]</scope>
    <source>
        <strain evidence="6">ATCC BAA-301 / DSM 14385 / NBRC 107922 / TMO</strain>
    </source>
</reference>
<dbReference type="PANTHER" id="PTHR43423:SF1">
    <property type="entry name" value="ABC TRANSPORTER I FAMILY MEMBER 17"/>
    <property type="match status" value="1"/>
</dbReference>
<name>A8F5G9_PSELT</name>
<feature type="domain" description="ABC transporter" evidence="4">
    <location>
        <begin position="4"/>
        <end position="212"/>
    </location>
</feature>
<keyword evidence="2" id="KW-0547">Nucleotide-binding</keyword>
<dbReference type="STRING" id="416591.Tlet_0837"/>
<proteinExistence type="predicted"/>
<dbReference type="InterPro" id="IPR017871">
    <property type="entry name" value="ABC_transporter-like_CS"/>
</dbReference>
<dbReference type="KEGG" id="tle:Tlet_0837"/>
<dbReference type="PANTHER" id="PTHR43423">
    <property type="entry name" value="ABC TRANSPORTER I FAMILY MEMBER 17"/>
    <property type="match status" value="1"/>
</dbReference>
<evidence type="ECO:0000259" key="4">
    <source>
        <dbReference type="PROSITE" id="PS50893"/>
    </source>
</evidence>
<dbReference type="eggNOG" id="COG3839">
    <property type="taxonomic scope" value="Bacteria"/>
</dbReference>
<dbReference type="Proteomes" id="UP000002016">
    <property type="component" value="Chromosome"/>
</dbReference>
<dbReference type="OrthoDB" id="9785080at2"/>
<dbReference type="SMART" id="SM00382">
    <property type="entry name" value="AAA"/>
    <property type="match status" value="1"/>
</dbReference>
<dbReference type="RefSeq" id="WP_012002884.1">
    <property type="nucleotide sequence ID" value="NC_009828.1"/>
</dbReference>
<dbReference type="InterPro" id="IPR027417">
    <property type="entry name" value="P-loop_NTPase"/>
</dbReference>
<evidence type="ECO:0000256" key="1">
    <source>
        <dbReference type="ARBA" id="ARBA00022448"/>
    </source>
</evidence>
<dbReference type="InterPro" id="IPR003593">
    <property type="entry name" value="AAA+_ATPase"/>
</dbReference>
<dbReference type="Pfam" id="PF00005">
    <property type="entry name" value="ABC_tran"/>
    <property type="match status" value="1"/>
</dbReference>
<dbReference type="PROSITE" id="PS50893">
    <property type="entry name" value="ABC_TRANSPORTER_2"/>
    <property type="match status" value="1"/>
</dbReference>
<dbReference type="EMBL" id="CP000812">
    <property type="protein sequence ID" value="ABV33403.1"/>
    <property type="molecule type" value="Genomic_DNA"/>
</dbReference>
<protein>
    <submittedName>
        <fullName evidence="5">ABC transporter related</fullName>
    </submittedName>
</protein>
<dbReference type="InterPro" id="IPR003439">
    <property type="entry name" value="ABC_transporter-like_ATP-bd"/>
</dbReference>
<evidence type="ECO:0000256" key="3">
    <source>
        <dbReference type="ARBA" id="ARBA00022840"/>
    </source>
</evidence>
<reference evidence="5 6" key="2">
    <citation type="journal article" date="2009" name="Proc. Natl. Acad. Sci. U.S.A.">
        <title>On the chimeric nature, thermophilic origin, and phylogenetic placement of the Thermotogales.</title>
        <authorList>
            <person name="Zhaxybayeva O."/>
            <person name="Swithers K.S."/>
            <person name="Lapierre P."/>
            <person name="Fournier G.P."/>
            <person name="Bickhart D.M."/>
            <person name="DeBoy R.T."/>
            <person name="Nelson K.E."/>
            <person name="Nesbo C.L."/>
            <person name="Doolittle W.F."/>
            <person name="Gogarten J.P."/>
            <person name="Noll K.M."/>
        </authorList>
    </citation>
    <scope>NUCLEOTIDE SEQUENCE [LARGE SCALE GENOMIC DNA]</scope>
    <source>
        <strain evidence="6">ATCC BAA-301 / DSM 14385 / NBRC 107922 / TMO</strain>
    </source>
</reference>
<evidence type="ECO:0000313" key="5">
    <source>
        <dbReference type="EMBL" id="ABV33403.1"/>
    </source>
</evidence>
<evidence type="ECO:0000313" key="6">
    <source>
        <dbReference type="Proteomes" id="UP000002016"/>
    </source>
</evidence>
<dbReference type="SUPFAM" id="SSF52540">
    <property type="entry name" value="P-loop containing nucleoside triphosphate hydrolases"/>
    <property type="match status" value="1"/>
</dbReference>
<dbReference type="PROSITE" id="PS00211">
    <property type="entry name" value="ABC_TRANSPORTER_1"/>
    <property type="match status" value="1"/>
</dbReference>
<keyword evidence="6" id="KW-1185">Reference proteome</keyword>
<dbReference type="Gene3D" id="3.40.50.300">
    <property type="entry name" value="P-loop containing nucleotide triphosphate hydrolases"/>
    <property type="match status" value="1"/>
</dbReference>
<gene>
    <name evidence="5" type="ordered locus">Tlet_0837</name>
</gene>
<keyword evidence="3" id="KW-0067">ATP-binding</keyword>
<accession>A8F5G9</accession>
<dbReference type="AlphaFoldDB" id="A8F5G9"/>
<sequence length="212" mass="24569">MMLYEIDGLSFSYDSKFTLYIEKFEIENGIVGITGPSGSGKTTFLLNLAFLYTGRWKIFRFMGEDVSNEGLQRLRKIVTYVPQHPVLFRKSVFDNIAYPLKIRQLSDEQIKEKVCKIAEQLFIQDILEKKAWQISGGQAKRVCIARGFVFEPKVVLLDEPTSDLDDTNKQMVENFVLKTSEKTNIIVVSHDKEQLSRLCERVFFLENGRLYF</sequence>
<organism evidence="5 6">
    <name type="scientific">Pseudothermotoga lettingae (strain ATCC BAA-301 / DSM 14385 / NBRC 107922 / TMO)</name>
    <name type="common">Thermotoga lettingae</name>
    <dbReference type="NCBI Taxonomy" id="416591"/>
    <lineage>
        <taxon>Bacteria</taxon>
        <taxon>Thermotogati</taxon>
        <taxon>Thermotogota</taxon>
        <taxon>Thermotogae</taxon>
        <taxon>Thermotogales</taxon>
        <taxon>Thermotogaceae</taxon>
        <taxon>Pseudothermotoga</taxon>
    </lineage>
</organism>
<dbReference type="HOGENOM" id="CLU_000604_1_22_0"/>
<dbReference type="GO" id="GO:0005524">
    <property type="term" value="F:ATP binding"/>
    <property type="evidence" value="ECO:0007669"/>
    <property type="project" value="UniProtKB-KW"/>
</dbReference>
<dbReference type="GO" id="GO:0016887">
    <property type="term" value="F:ATP hydrolysis activity"/>
    <property type="evidence" value="ECO:0007669"/>
    <property type="project" value="InterPro"/>
</dbReference>
<evidence type="ECO:0000256" key="2">
    <source>
        <dbReference type="ARBA" id="ARBA00022741"/>
    </source>
</evidence>
<keyword evidence="1" id="KW-0813">Transport</keyword>